<dbReference type="Proteomes" id="UP001221898">
    <property type="component" value="Unassembled WGS sequence"/>
</dbReference>
<evidence type="ECO:0000313" key="2">
    <source>
        <dbReference type="EMBL" id="KAJ8409528.1"/>
    </source>
</evidence>
<dbReference type="EMBL" id="JAINUG010000030">
    <property type="protein sequence ID" value="KAJ8409528.1"/>
    <property type="molecule type" value="Genomic_DNA"/>
</dbReference>
<keyword evidence="3" id="KW-1185">Reference proteome</keyword>
<gene>
    <name evidence="2" type="ORF">AAFF_G00229290</name>
</gene>
<evidence type="ECO:0000256" key="1">
    <source>
        <dbReference type="SAM" id="MobiDB-lite"/>
    </source>
</evidence>
<organism evidence="2 3">
    <name type="scientific">Aldrovandia affinis</name>
    <dbReference type="NCBI Taxonomy" id="143900"/>
    <lineage>
        <taxon>Eukaryota</taxon>
        <taxon>Metazoa</taxon>
        <taxon>Chordata</taxon>
        <taxon>Craniata</taxon>
        <taxon>Vertebrata</taxon>
        <taxon>Euteleostomi</taxon>
        <taxon>Actinopterygii</taxon>
        <taxon>Neopterygii</taxon>
        <taxon>Teleostei</taxon>
        <taxon>Notacanthiformes</taxon>
        <taxon>Halosauridae</taxon>
        <taxon>Aldrovandia</taxon>
    </lineage>
</organism>
<accession>A0AAD7WUI4</accession>
<protein>
    <submittedName>
        <fullName evidence="2">Uncharacterized protein</fullName>
    </submittedName>
</protein>
<proteinExistence type="predicted"/>
<dbReference type="AlphaFoldDB" id="A0AAD7WUI4"/>
<comment type="caution">
    <text evidence="2">The sequence shown here is derived from an EMBL/GenBank/DDBJ whole genome shotgun (WGS) entry which is preliminary data.</text>
</comment>
<feature type="compositionally biased region" description="Low complexity" evidence="1">
    <location>
        <begin position="1"/>
        <end position="15"/>
    </location>
</feature>
<evidence type="ECO:0000313" key="3">
    <source>
        <dbReference type="Proteomes" id="UP001221898"/>
    </source>
</evidence>
<reference evidence="2" key="1">
    <citation type="journal article" date="2023" name="Science">
        <title>Genome structures resolve the early diversification of teleost fishes.</title>
        <authorList>
            <person name="Parey E."/>
            <person name="Louis A."/>
            <person name="Montfort J."/>
            <person name="Bouchez O."/>
            <person name="Roques C."/>
            <person name="Iampietro C."/>
            <person name="Lluch J."/>
            <person name="Castinel A."/>
            <person name="Donnadieu C."/>
            <person name="Desvignes T."/>
            <person name="Floi Bucao C."/>
            <person name="Jouanno E."/>
            <person name="Wen M."/>
            <person name="Mejri S."/>
            <person name="Dirks R."/>
            <person name="Jansen H."/>
            <person name="Henkel C."/>
            <person name="Chen W.J."/>
            <person name="Zahm M."/>
            <person name="Cabau C."/>
            <person name="Klopp C."/>
            <person name="Thompson A.W."/>
            <person name="Robinson-Rechavi M."/>
            <person name="Braasch I."/>
            <person name="Lecointre G."/>
            <person name="Bobe J."/>
            <person name="Postlethwait J.H."/>
            <person name="Berthelot C."/>
            <person name="Roest Crollius H."/>
            <person name="Guiguen Y."/>
        </authorList>
    </citation>
    <scope>NUCLEOTIDE SEQUENCE</scope>
    <source>
        <strain evidence="2">NC1722</strain>
    </source>
</reference>
<name>A0AAD7WUI4_9TELE</name>
<feature type="region of interest" description="Disordered" evidence="1">
    <location>
        <begin position="1"/>
        <end position="153"/>
    </location>
</feature>
<sequence>MSPSSRTSSPGHSASVRGRVCWRKHRSSSRSPWSTSCSCGCSRTLRTPLAARVGRSRRGRGGGGGLRALDGPAAPRSHEGEDQVQESHREMDVRAGAHRQALHGEADFDPSAGSEEKHKGVPSSSEDGEGGCRLGWQEVQRENDACSLRGPAL</sequence>
<feature type="compositionally biased region" description="Basic and acidic residues" evidence="1">
    <location>
        <begin position="76"/>
        <end position="95"/>
    </location>
</feature>